<dbReference type="AlphaFoldDB" id="A0A1F5LCJ6"/>
<dbReference type="EMBL" id="LXJU01000015">
    <property type="protein sequence ID" value="OGE50944.1"/>
    <property type="molecule type" value="Genomic_DNA"/>
</dbReference>
<keyword evidence="2" id="KW-1185">Reference proteome</keyword>
<proteinExistence type="predicted"/>
<name>A0A1F5LCJ6_PENAI</name>
<evidence type="ECO:0000313" key="1">
    <source>
        <dbReference type="EMBL" id="OGE50944.1"/>
    </source>
</evidence>
<dbReference type="GeneID" id="34578606"/>
<organism evidence="1 2">
    <name type="scientific">Penicillium arizonense</name>
    <dbReference type="NCBI Taxonomy" id="1835702"/>
    <lineage>
        <taxon>Eukaryota</taxon>
        <taxon>Fungi</taxon>
        <taxon>Dikarya</taxon>
        <taxon>Ascomycota</taxon>
        <taxon>Pezizomycotina</taxon>
        <taxon>Eurotiomycetes</taxon>
        <taxon>Eurotiomycetidae</taxon>
        <taxon>Eurotiales</taxon>
        <taxon>Aspergillaceae</taxon>
        <taxon>Penicillium</taxon>
    </lineage>
</organism>
<protein>
    <submittedName>
        <fullName evidence="1">Uncharacterized protein</fullName>
    </submittedName>
</protein>
<evidence type="ECO:0000313" key="2">
    <source>
        <dbReference type="Proteomes" id="UP000177622"/>
    </source>
</evidence>
<sequence length="248" mass="28025">MAPTIPNYVAFNVPVLKGSSNWNEWHEKFLRVTCAINPIYWDIFAGKVGPPNNTDCNLNMHHGEAAMNDDSAMHLSIKEALGQIPGLEVPDKEVCMQYDAALKQWSRSVSEAREYLLFALDRQPSLHIKGISDAREAYLKLEKAYSSLHAQPHVYAWQEWLDIRYKGTQESPEDFVSRFKKALQGLKDQGIQVGLGVEIAQFQAAIMQNPECQHLVNTLRIDPQNFGDKGSVYASFIQDQTQELALSM</sequence>
<dbReference type="OrthoDB" id="4286436at2759"/>
<reference evidence="1 2" key="1">
    <citation type="journal article" date="2016" name="Sci. Rep.">
        <title>Penicillium arizonense, a new, genome sequenced fungal species, reveals a high chemical diversity in secreted metabolites.</title>
        <authorList>
            <person name="Grijseels S."/>
            <person name="Nielsen J.C."/>
            <person name="Randelovic M."/>
            <person name="Nielsen J."/>
            <person name="Nielsen K.F."/>
            <person name="Workman M."/>
            <person name="Frisvad J.C."/>
        </authorList>
    </citation>
    <scope>NUCLEOTIDE SEQUENCE [LARGE SCALE GENOMIC DNA]</scope>
    <source>
        <strain evidence="1 2">CBS 141311</strain>
    </source>
</reference>
<gene>
    <name evidence="1" type="ORF">PENARI_c015G09762</name>
</gene>
<accession>A0A1F5LCJ6</accession>
<comment type="caution">
    <text evidence="1">The sequence shown here is derived from an EMBL/GenBank/DDBJ whole genome shotgun (WGS) entry which is preliminary data.</text>
</comment>
<dbReference type="Proteomes" id="UP000177622">
    <property type="component" value="Unassembled WGS sequence"/>
</dbReference>
<dbReference type="RefSeq" id="XP_022486390.1">
    <property type="nucleotide sequence ID" value="XM_022633872.1"/>
</dbReference>